<dbReference type="InterPro" id="IPR029021">
    <property type="entry name" value="Prot-tyrosine_phosphatase-like"/>
</dbReference>
<gene>
    <name evidence="4" type="ORF">EDD29_5825</name>
</gene>
<keyword evidence="5" id="KW-1185">Reference proteome</keyword>
<dbReference type="PANTHER" id="PTHR31126:SF1">
    <property type="entry name" value="TYROSINE SPECIFIC PROTEIN PHOSPHATASES DOMAIN-CONTAINING PROTEIN"/>
    <property type="match status" value="1"/>
</dbReference>
<dbReference type="PANTHER" id="PTHR31126">
    <property type="entry name" value="TYROSINE-PROTEIN PHOSPHATASE"/>
    <property type="match status" value="1"/>
</dbReference>
<proteinExistence type="inferred from homology"/>
<comment type="similarity">
    <text evidence="1">Belongs to the protein-tyrosine phosphatase family.</text>
</comment>
<dbReference type="Gene3D" id="3.90.190.10">
    <property type="entry name" value="Protein tyrosine phosphatase superfamily"/>
    <property type="match status" value="1"/>
</dbReference>
<dbReference type="EMBL" id="RJKE01000001">
    <property type="protein sequence ID" value="ROO88163.1"/>
    <property type="molecule type" value="Genomic_DNA"/>
</dbReference>
<evidence type="ECO:0000313" key="5">
    <source>
        <dbReference type="Proteomes" id="UP000272400"/>
    </source>
</evidence>
<dbReference type="InterPro" id="IPR000387">
    <property type="entry name" value="Tyr_Pase_dom"/>
</dbReference>
<accession>A0A3N1D3P8</accession>
<dbReference type="OrthoDB" id="1188001at2"/>
<feature type="domain" description="Tyrosine specific protein phosphatases" evidence="3">
    <location>
        <begin position="140"/>
        <end position="197"/>
    </location>
</feature>
<dbReference type="InterPro" id="IPR026893">
    <property type="entry name" value="Tyr/Ser_Pase_IphP-type"/>
</dbReference>
<dbReference type="Proteomes" id="UP000272400">
    <property type="component" value="Unassembled WGS sequence"/>
</dbReference>
<evidence type="ECO:0000256" key="1">
    <source>
        <dbReference type="ARBA" id="ARBA00009580"/>
    </source>
</evidence>
<organism evidence="4 5">
    <name type="scientific">Actinocorallia herbida</name>
    <dbReference type="NCBI Taxonomy" id="58109"/>
    <lineage>
        <taxon>Bacteria</taxon>
        <taxon>Bacillati</taxon>
        <taxon>Actinomycetota</taxon>
        <taxon>Actinomycetes</taxon>
        <taxon>Streptosporangiales</taxon>
        <taxon>Thermomonosporaceae</taxon>
        <taxon>Actinocorallia</taxon>
    </lineage>
</organism>
<evidence type="ECO:0000313" key="4">
    <source>
        <dbReference type="EMBL" id="ROO88163.1"/>
    </source>
</evidence>
<name>A0A3N1D3P8_9ACTN</name>
<evidence type="ECO:0000256" key="2">
    <source>
        <dbReference type="SAM" id="MobiDB-lite"/>
    </source>
</evidence>
<feature type="region of interest" description="Disordered" evidence="2">
    <location>
        <begin position="1"/>
        <end position="25"/>
    </location>
</feature>
<dbReference type="SUPFAM" id="SSF52799">
    <property type="entry name" value="(Phosphotyrosine protein) phosphatases II"/>
    <property type="match status" value="1"/>
</dbReference>
<evidence type="ECO:0000259" key="3">
    <source>
        <dbReference type="PROSITE" id="PS50056"/>
    </source>
</evidence>
<reference evidence="4 5" key="1">
    <citation type="submission" date="2018-11" db="EMBL/GenBank/DDBJ databases">
        <title>Sequencing the genomes of 1000 actinobacteria strains.</title>
        <authorList>
            <person name="Klenk H.-P."/>
        </authorList>
    </citation>
    <scope>NUCLEOTIDE SEQUENCE [LARGE SCALE GENOMIC DNA]</scope>
    <source>
        <strain evidence="4 5">DSM 44254</strain>
    </source>
</reference>
<dbReference type="AlphaFoldDB" id="A0A3N1D3P8"/>
<dbReference type="RefSeq" id="WP_123667432.1">
    <property type="nucleotide sequence ID" value="NZ_RJKE01000001.1"/>
</dbReference>
<dbReference type="PROSITE" id="PS50056">
    <property type="entry name" value="TYR_PHOSPHATASE_2"/>
    <property type="match status" value="1"/>
</dbReference>
<dbReference type="GO" id="GO:0004721">
    <property type="term" value="F:phosphoprotein phosphatase activity"/>
    <property type="evidence" value="ECO:0007669"/>
    <property type="project" value="InterPro"/>
</dbReference>
<sequence length="261" mass="28411">MADNGGSSLGLESAPNARDLGGYKTADGRSVRPGLVLRTEALHQLTDADQARLRALGVRDVVDFRGAPEIAMSGEDLLPDGVSYHHLPVVAEDHDIYTLIAPLVTDPDPALQRQVLGDGRAEAIMVDLYRWFVSDAEAREPFARALHLVERAEKPVLFHCTAGKDRTGWLAALLLTALDVPRETILADYLLTNERQRSLADLFQGHGSPIDPALLAPLLDVRAPYLEAAFDQADKEHGSVEAYLTDVLGADPDRLRARLLA</sequence>
<dbReference type="PROSITE" id="PS00383">
    <property type="entry name" value="TYR_PHOSPHATASE_1"/>
    <property type="match status" value="1"/>
</dbReference>
<comment type="caution">
    <text evidence="4">The sequence shown here is derived from an EMBL/GenBank/DDBJ whole genome shotgun (WGS) entry which is preliminary data.</text>
</comment>
<dbReference type="Pfam" id="PF13350">
    <property type="entry name" value="Y_phosphatase3"/>
    <property type="match status" value="1"/>
</dbReference>
<protein>
    <submittedName>
        <fullName evidence="4">Protein-tyrosine phosphatase</fullName>
    </submittedName>
</protein>
<dbReference type="InterPro" id="IPR016130">
    <property type="entry name" value="Tyr_Pase_AS"/>
</dbReference>